<name>A0A4R4YZ34_9PSEU</name>
<dbReference type="SMART" id="SM00347">
    <property type="entry name" value="HTH_MARR"/>
    <property type="match status" value="1"/>
</dbReference>
<comment type="caution">
    <text evidence="5">The sequence shown here is derived from an EMBL/GenBank/DDBJ whole genome shotgun (WGS) entry which is preliminary data.</text>
</comment>
<dbReference type="InterPro" id="IPR000835">
    <property type="entry name" value="HTH_MarR-typ"/>
</dbReference>
<dbReference type="PANTHER" id="PTHR42756">
    <property type="entry name" value="TRANSCRIPTIONAL REGULATOR, MARR"/>
    <property type="match status" value="1"/>
</dbReference>
<sequence length="179" mass="20494">MADTVDMIMDLWRDEAPELAEDLWPVAIVGRVQRLARILDRALKDFYAEHGLEVWEFDVLTTLRRSGPPYELTPGALLEAAMITSSTVTNRIDRMEAKDLVERVRDPGDRRSVRVRLTAHGIEVVDRVFRLHLANEARLLPDFEPADYQHLTGELRRLLEHFGDRLDRGRATGKPAENA</sequence>
<feature type="domain" description="HTH marR-type" evidence="4">
    <location>
        <begin position="25"/>
        <end position="160"/>
    </location>
</feature>
<evidence type="ECO:0000256" key="2">
    <source>
        <dbReference type="ARBA" id="ARBA00023125"/>
    </source>
</evidence>
<protein>
    <submittedName>
        <fullName evidence="5">MarR family transcriptional regulator</fullName>
    </submittedName>
</protein>
<dbReference type="Gene3D" id="1.10.10.10">
    <property type="entry name" value="Winged helix-like DNA-binding domain superfamily/Winged helix DNA-binding domain"/>
    <property type="match status" value="1"/>
</dbReference>
<dbReference type="SUPFAM" id="SSF46785">
    <property type="entry name" value="Winged helix' DNA-binding domain"/>
    <property type="match status" value="1"/>
</dbReference>
<keyword evidence="1" id="KW-0805">Transcription regulation</keyword>
<dbReference type="PANTHER" id="PTHR42756:SF1">
    <property type="entry name" value="TRANSCRIPTIONAL REPRESSOR OF EMRAB OPERON"/>
    <property type="match status" value="1"/>
</dbReference>
<keyword evidence="2" id="KW-0238">DNA-binding</keyword>
<dbReference type="GO" id="GO:0003700">
    <property type="term" value="F:DNA-binding transcription factor activity"/>
    <property type="evidence" value="ECO:0007669"/>
    <property type="project" value="InterPro"/>
</dbReference>
<organism evidence="5 6">
    <name type="scientific">Saccharopolyspora elongata</name>
    <dbReference type="NCBI Taxonomy" id="2530387"/>
    <lineage>
        <taxon>Bacteria</taxon>
        <taxon>Bacillati</taxon>
        <taxon>Actinomycetota</taxon>
        <taxon>Actinomycetes</taxon>
        <taxon>Pseudonocardiales</taxon>
        <taxon>Pseudonocardiaceae</taxon>
        <taxon>Saccharopolyspora</taxon>
    </lineage>
</organism>
<dbReference type="InterPro" id="IPR036388">
    <property type="entry name" value="WH-like_DNA-bd_sf"/>
</dbReference>
<dbReference type="OrthoDB" id="3237509at2"/>
<evidence type="ECO:0000313" key="5">
    <source>
        <dbReference type="EMBL" id="TDD50743.1"/>
    </source>
</evidence>
<evidence type="ECO:0000313" key="6">
    <source>
        <dbReference type="Proteomes" id="UP000294947"/>
    </source>
</evidence>
<dbReference type="AlphaFoldDB" id="A0A4R4YZ34"/>
<gene>
    <name evidence="5" type="ORF">E1288_16235</name>
</gene>
<dbReference type="InterPro" id="IPR036390">
    <property type="entry name" value="WH_DNA-bd_sf"/>
</dbReference>
<reference evidence="5 6" key="1">
    <citation type="submission" date="2019-03" db="EMBL/GenBank/DDBJ databases">
        <title>Draft genome sequences of novel Actinobacteria.</title>
        <authorList>
            <person name="Sahin N."/>
            <person name="Ay H."/>
            <person name="Saygin H."/>
        </authorList>
    </citation>
    <scope>NUCLEOTIDE SEQUENCE [LARGE SCALE GENOMIC DNA]</scope>
    <source>
        <strain evidence="5 6">7K502</strain>
    </source>
</reference>
<evidence type="ECO:0000259" key="4">
    <source>
        <dbReference type="PROSITE" id="PS50995"/>
    </source>
</evidence>
<proteinExistence type="predicted"/>
<dbReference type="Proteomes" id="UP000294947">
    <property type="component" value="Unassembled WGS sequence"/>
</dbReference>
<evidence type="ECO:0000256" key="3">
    <source>
        <dbReference type="ARBA" id="ARBA00023163"/>
    </source>
</evidence>
<accession>A0A4R4YZ34</accession>
<evidence type="ECO:0000256" key="1">
    <source>
        <dbReference type="ARBA" id="ARBA00023015"/>
    </source>
</evidence>
<dbReference type="PRINTS" id="PR00598">
    <property type="entry name" value="HTHMARR"/>
</dbReference>
<dbReference type="InterPro" id="IPR023187">
    <property type="entry name" value="Tscrpt_reg_MarR-type_CS"/>
</dbReference>
<dbReference type="Pfam" id="PF12802">
    <property type="entry name" value="MarR_2"/>
    <property type="match status" value="1"/>
</dbReference>
<dbReference type="GO" id="GO:0003677">
    <property type="term" value="F:DNA binding"/>
    <property type="evidence" value="ECO:0007669"/>
    <property type="project" value="UniProtKB-KW"/>
</dbReference>
<dbReference type="PROSITE" id="PS50995">
    <property type="entry name" value="HTH_MARR_2"/>
    <property type="match status" value="1"/>
</dbReference>
<keyword evidence="3" id="KW-0804">Transcription</keyword>
<dbReference type="PROSITE" id="PS01117">
    <property type="entry name" value="HTH_MARR_1"/>
    <property type="match status" value="1"/>
</dbReference>
<dbReference type="RefSeq" id="WP_132485891.1">
    <property type="nucleotide sequence ID" value="NZ_SMKW01000019.1"/>
</dbReference>
<keyword evidence="6" id="KW-1185">Reference proteome</keyword>
<dbReference type="EMBL" id="SMKW01000019">
    <property type="protein sequence ID" value="TDD50743.1"/>
    <property type="molecule type" value="Genomic_DNA"/>
</dbReference>